<accession>A0A4C1VR18</accession>
<name>A0A4C1VR18_EUMVA</name>
<dbReference type="EMBL" id="BGZK01000388">
    <property type="protein sequence ID" value="GBP40832.1"/>
    <property type="molecule type" value="Genomic_DNA"/>
</dbReference>
<evidence type="ECO:0000313" key="1">
    <source>
        <dbReference type="EMBL" id="GBP40832.1"/>
    </source>
</evidence>
<organism evidence="1 2">
    <name type="scientific">Eumeta variegata</name>
    <name type="common">Bagworm moth</name>
    <name type="synonym">Eumeta japonica</name>
    <dbReference type="NCBI Taxonomy" id="151549"/>
    <lineage>
        <taxon>Eukaryota</taxon>
        <taxon>Metazoa</taxon>
        <taxon>Ecdysozoa</taxon>
        <taxon>Arthropoda</taxon>
        <taxon>Hexapoda</taxon>
        <taxon>Insecta</taxon>
        <taxon>Pterygota</taxon>
        <taxon>Neoptera</taxon>
        <taxon>Endopterygota</taxon>
        <taxon>Lepidoptera</taxon>
        <taxon>Glossata</taxon>
        <taxon>Ditrysia</taxon>
        <taxon>Tineoidea</taxon>
        <taxon>Psychidae</taxon>
        <taxon>Oiketicinae</taxon>
        <taxon>Eumeta</taxon>
    </lineage>
</organism>
<dbReference type="PANTHER" id="PTHR47331">
    <property type="entry name" value="PHD-TYPE DOMAIN-CONTAINING PROTEIN"/>
    <property type="match status" value="1"/>
</dbReference>
<dbReference type="STRING" id="151549.A0A4C1VR18"/>
<reference evidence="1 2" key="1">
    <citation type="journal article" date="2019" name="Commun. Biol.">
        <title>The bagworm genome reveals a unique fibroin gene that provides high tensile strength.</title>
        <authorList>
            <person name="Kono N."/>
            <person name="Nakamura H."/>
            <person name="Ohtoshi R."/>
            <person name="Tomita M."/>
            <person name="Numata K."/>
            <person name="Arakawa K."/>
        </authorList>
    </citation>
    <scope>NUCLEOTIDE SEQUENCE [LARGE SCALE GENOMIC DNA]</scope>
</reference>
<protein>
    <submittedName>
        <fullName evidence="1">Uncharacterized protein</fullName>
    </submittedName>
</protein>
<dbReference type="PANTHER" id="PTHR47331:SF5">
    <property type="entry name" value="RIBONUCLEASE H"/>
    <property type="match status" value="1"/>
</dbReference>
<dbReference type="Proteomes" id="UP000299102">
    <property type="component" value="Unassembled WGS sequence"/>
</dbReference>
<evidence type="ECO:0000313" key="2">
    <source>
        <dbReference type="Proteomes" id="UP000299102"/>
    </source>
</evidence>
<keyword evidence="2" id="KW-1185">Reference proteome</keyword>
<proteinExistence type="predicted"/>
<gene>
    <name evidence="1" type="ORF">EVAR_87095_1</name>
</gene>
<sequence length="155" mass="18210">MGQRERPSGGYETRLLWKSDNIELPHYYDIALKRLHSIERKLDRQPMLENSYEKQIEETTSNTTRRPCYFLHFADVHLAKPGIVRVMFDAAANSRGTSLNDHLLPEPDLLQSQPGVLTRFHRHKIAVAADVQEIFLRIRIKSDDRDVLCYLWHRD</sequence>
<dbReference type="AlphaFoldDB" id="A0A4C1VR18"/>
<comment type="caution">
    <text evidence="1">The sequence shown here is derived from an EMBL/GenBank/DDBJ whole genome shotgun (WGS) entry which is preliminary data.</text>
</comment>
<dbReference type="OrthoDB" id="6434680at2759"/>